<dbReference type="InterPro" id="IPR021878">
    <property type="entry name" value="TgpA_N"/>
</dbReference>
<dbReference type="PANTHER" id="PTHR42736:SF1">
    <property type="entry name" value="PROTEIN-GLUTAMINE GAMMA-GLUTAMYLTRANSFERASE"/>
    <property type="match status" value="1"/>
</dbReference>
<dbReference type="PANTHER" id="PTHR42736">
    <property type="entry name" value="PROTEIN-GLUTAMINE GAMMA-GLUTAMYLTRANSFERASE"/>
    <property type="match status" value="1"/>
</dbReference>
<evidence type="ECO:0000256" key="1">
    <source>
        <dbReference type="SAM" id="MobiDB-lite"/>
    </source>
</evidence>
<dbReference type="Pfam" id="PF01841">
    <property type="entry name" value="Transglut_core"/>
    <property type="match status" value="1"/>
</dbReference>
<proteinExistence type="predicted"/>
<dbReference type="InterPro" id="IPR038765">
    <property type="entry name" value="Papain-like_cys_pep_sf"/>
</dbReference>
<feature type="compositionally biased region" description="Pro residues" evidence="1">
    <location>
        <begin position="564"/>
        <end position="591"/>
    </location>
</feature>
<accession>A0A2M9CLD9</accession>
<dbReference type="Proteomes" id="UP000228758">
    <property type="component" value="Unassembled WGS sequence"/>
</dbReference>
<organism evidence="4 5">
    <name type="scientific">Diaminobutyricimonas aerilata</name>
    <dbReference type="NCBI Taxonomy" id="1162967"/>
    <lineage>
        <taxon>Bacteria</taxon>
        <taxon>Bacillati</taxon>
        <taxon>Actinomycetota</taxon>
        <taxon>Actinomycetes</taxon>
        <taxon>Micrococcales</taxon>
        <taxon>Microbacteriaceae</taxon>
        <taxon>Diaminobutyricimonas</taxon>
    </lineage>
</organism>
<evidence type="ECO:0000256" key="2">
    <source>
        <dbReference type="SAM" id="Phobius"/>
    </source>
</evidence>
<feature type="transmembrane region" description="Helical" evidence="2">
    <location>
        <begin position="120"/>
        <end position="144"/>
    </location>
</feature>
<sequence>MRRRPDAVTVLGTVLLFWAAIACAAAALYPIYRDPQFLVVAVGAVLGGTVVAVLGALLRWSSFLVFLAGLLAVLALGVPLAVPRLALRGVLPTLEGLRELVLAIALGWKQLLTIALPVGAYQALLVPAFVLLLVATVVGLSVGLRARFGELGAIAPLTVFVIALALGPDDRELGFWVPVLLVASVLLWVVWRRWARRRASIALLARQGAPGDELETRGSTLAGATRALVAAGVLVALAAGASFAAASALPTTSERDVLRTVVARPFDPRDYVSPLSGFRGYLREDREDAALFDIDGLREGDRVRIATLDSYDGVVYAVGSGDAADASGRFTRVPDRFDQGDLAGDPVELEVRIRDYSGVWLPTVGAFEAIDFAGADAGALSERFYFNPVTDTAAVVDGLRPGDMYRLQAIVPDEPTIEELEGINPGAAVVPDPEVVPEELAERLDQYAAAATTPGAALVDALEGLARDGYISHGQEDEPPSRSGHSADRITQLLTEPLMIGDAEQYAVTAALMARQLGFPARVVFGFAPEEVGSTTTVRGDDVTAWIEIDTAERGWVAVDPNPAVRPIPEAPPEEPTPVSRPQPVVPPPATQPDERDDQVPPESDQEQPEALDPLLALLLTVLAVAGWSLLALAILASPFLAIIGSKVLRARRRRRAADPRDRIRGGWDEFADAALDHGYRPTATATRSEVAETVGGTKSRILAYIADRASFAPGAPPEDDPDRVWRSVDELKQAMDAKLTRWERLRARLSLRSLRRYAGRRPAR</sequence>
<reference evidence="4 5" key="1">
    <citation type="submission" date="2017-11" db="EMBL/GenBank/DDBJ databases">
        <title>Genomic Encyclopedia of Archaeal and Bacterial Type Strains, Phase II (KMG-II): From Individual Species to Whole Genera.</title>
        <authorList>
            <person name="Goeker M."/>
        </authorList>
    </citation>
    <scope>NUCLEOTIDE SEQUENCE [LARGE SCALE GENOMIC DNA]</scope>
    <source>
        <strain evidence="4 5">DSM 27393</strain>
    </source>
</reference>
<feature type="domain" description="Transglutaminase-like" evidence="3">
    <location>
        <begin position="495"/>
        <end position="563"/>
    </location>
</feature>
<dbReference type="EMBL" id="PGFF01000001">
    <property type="protein sequence ID" value="PJJ72705.1"/>
    <property type="molecule type" value="Genomic_DNA"/>
</dbReference>
<dbReference type="RefSeq" id="WP_157802305.1">
    <property type="nucleotide sequence ID" value="NZ_PGFF01000001.1"/>
</dbReference>
<dbReference type="Gene3D" id="3.10.620.30">
    <property type="match status" value="1"/>
</dbReference>
<dbReference type="InterPro" id="IPR052901">
    <property type="entry name" value="Bact_TGase-like"/>
</dbReference>
<keyword evidence="2" id="KW-0472">Membrane</keyword>
<protein>
    <submittedName>
        <fullName evidence="4">Transglutaminase superfamily protein</fullName>
    </submittedName>
</protein>
<gene>
    <name evidence="4" type="ORF">CLV46_2279</name>
</gene>
<evidence type="ECO:0000259" key="3">
    <source>
        <dbReference type="SMART" id="SM00460"/>
    </source>
</evidence>
<feature type="transmembrane region" description="Helical" evidence="2">
    <location>
        <begin position="151"/>
        <end position="167"/>
    </location>
</feature>
<comment type="caution">
    <text evidence="4">The sequence shown here is derived from an EMBL/GenBank/DDBJ whole genome shotgun (WGS) entry which is preliminary data.</text>
</comment>
<name>A0A2M9CLD9_9MICO</name>
<dbReference type="PROSITE" id="PS51257">
    <property type="entry name" value="PROKAR_LIPOPROTEIN"/>
    <property type="match status" value="1"/>
</dbReference>
<evidence type="ECO:0000313" key="5">
    <source>
        <dbReference type="Proteomes" id="UP000228758"/>
    </source>
</evidence>
<feature type="transmembrane region" description="Helical" evidence="2">
    <location>
        <begin position="173"/>
        <end position="191"/>
    </location>
</feature>
<dbReference type="SMART" id="SM00460">
    <property type="entry name" value="TGc"/>
    <property type="match status" value="1"/>
</dbReference>
<feature type="transmembrane region" description="Helical" evidence="2">
    <location>
        <begin position="615"/>
        <end position="645"/>
    </location>
</feature>
<dbReference type="InterPro" id="IPR002931">
    <property type="entry name" value="Transglutaminase-like"/>
</dbReference>
<keyword evidence="2" id="KW-0812">Transmembrane</keyword>
<dbReference type="SUPFAM" id="SSF54001">
    <property type="entry name" value="Cysteine proteinases"/>
    <property type="match status" value="1"/>
</dbReference>
<feature type="transmembrane region" description="Helical" evidence="2">
    <location>
        <begin position="63"/>
        <end position="82"/>
    </location>
</feature>
<feature type="transmembrane region" description="Helical" evidence="2">
    <location>
        <begin position="227"/>
        <end position="249"/>
    </location>
</feature>
<feature type="transmembrane region" description="Helical" evidence="2">
    <location>
        <begin position="36"/>
        <end position="58"/>
    </location>
</feature>
<dbReference type="AlphaFoldDB" id="A0A2M9CLD9"/>
<dbReference type="Pfam" id="PF11992">
    <property type="entry name" value="TgpA_N"/>
    <property type="match status" value="1"/>
</dbReference>
<feature type="region of interest" description="Disordered" evidence="1">
    <location>
        <begin position="558"/>
        <end position="609"/>
    </location>
</feature>
<keyword evidence="5" id="KW-1185">Reference proteome</keyword>
<dbReference type="OrthoDB" id="3651060at2"/>
<evidence type="ECO:0000313" key="4">
    <source>
        <dbReference type="EMBL" id="PJJ72705.1"/>
    </source>
</evidence>
<keyword evidence="2" id="KW-1133">Transmembrane helix</keyword>